<dbReference type="InterPro" id="IPR001849">
    <property type="entry name" value="PH_domain"/>
</dbReference>
<dbReference type="Proteomes" id="UP000198287">
    <property type="component" value="Unassembled WGS sequence"/>
</dbReference>
<comment type="caution">
    <text evidence="2">The sequence shown here is derived from an EMBL/GenBank/DDBJ whole genome shotgun (WGS) entry which is preliminary data.</text>
</comment>
<organism evidence="2 3">
    <name type="scientific">Folsomia candida</name>
    <name type="common">Springtail</name>
    <dbReference type="NCBI Taxonomy" id="158441"/>
    <lineage>
        <taxon>Eukaryota</taxon>
        <taxon>Metazoa</taxon>
        <taxon>Ecdysozoa</taxon>
        <taxon>Arthropoda</taxon>
        <taxon>Hexapoda</taxon>
        <taxon>Collembola</taxon>
        <taxon>Entomobryomorpha</taxon>
        <taxon>Isotomoidea</taxon>
        <taxon>Isotomidae</taxon>
        <taxon>Proisotominae</taxon>
        <taxon>Folsomia</taxon>
    </lineage>
</organism>
<reference evidence="2 3" key="1">
    <citation type="submission" date="2015-12" db="EMBL/GenBank/DDBJ databases">
        <title>The genome of Folsomia candida.</title>
        <authorList>
            <person name="Faddeeva A."/>
            <person name="Derks M.F."/>
            <person name="Anvar Y."/>
            <person name="Smit S."/>
            <person name="Van Straalen N."/>
            <person name="Roelofs D."/>
        </authorList>
    </citation>
    <scope>NUCLEOTIDE SEQUENCE [LARGE SCALE GENOMIC DNA]</scope>
    <source>
        <strain evidence="2 3">VU population</strain>
        <tissue evidence="2">Whole body</tissue>
    </source>
</reference>
<evidence type="ECO:0000313" key="2">
    <source>
        <dbReference type="EMBL" id="OXA36625.1"/>
    </source>
</evidence>
<keyword evidence="3" id="KW-1185">Reference proteome</keyword>
<gene>
    <name evidence="2" type="ORF">Fcan01_28614</name>
</gene>
<evidence type="ECO:0000259" key="1">
    <source>
        <dbReference type="PROSITE" id="PS50003"/>
    </source>
</evidence>
<evidence type="ECO:0000313" key="3">
    <source>
        <dbReference type="Proteomes" id="UP000198287"/>
    </source>
</evidence>
<accession>A0A226CT19</accession>
<dbReference type="AlphaFoldDB" id="A0A226CT19"/>
<dbReference type="OrthoDB" id="48057at2759"/>
<feature type="domain" description="PH" evidence="1">
    <location>
        <begin position="1"/>
        <end position="62"/>
    </location>
</feature>
<dbReference type="EMBL" id="LNIX01000088">
    <property type="protein sequence ID" value="OXA36625.1"/>
    <property type="molecule type" value="Genomic_DNA"/>
</dbReference>
<dbReference type="SUPFAM" id="SSF50729">
    <property type="entry name" value="PH domain-like"/>
    <property type="match status" value="1"/>
</dbReference>
<proteinExistence type="predicted"/>
<protein>
    <submittedName>
        <fullName evidence="2">Oxysterol-binding protein-related protein 11</fullName>
    </submittedName>
</protein>
<dbReference type="PROSITE" id="PS50003">
    <property type="entry name" value="PH_DOMAIN"/>
    <property type="match status" value="1"/>
</dbReference>
<name>A0A226CT19_FOLCA</name>
<sequence>MTEAKFAIATRGCPISQSGYFPSRGRLAHLFVHAASGDLYKLRASTPKERQEWITRLRVVAESHFQHYAGSGGSYFPTNASILDAFSKSRDWIDESGKRAIRTWPDVSIGYPISGPTIEVTDGNPSVKATAQATLGSFWRNPLRLPTPAKGPSSNSREAIVVIQSHLVLPLPMNKSLASSYYHQEENHIYNV</sequence>